<comment type="similarity">
    <text evidence="3">Belongs to the class II aldolase/RraA-like family.</text>
</comment>
<keyword evidence="13" id="KW-0479">Metal-binding</keyword>
<feature type="binding site" evidence="13">
    <location>
        <position position="122"/>
    </location>
    <ligand>
        <name>Mg(2+)</name>
        <dbReference type="ChEBI" id="CHEBI:18420"/>
    </ligand>
</feature>
<keyword evidence="14" id="KW-0808">Transferase</keyword>
<keyword evidence="15" id="KW-1185">Reference proteome</keyword>
<evidence type="ECO:0000256" key="13">
    <source>
        <dbReference type="PIRSR" id="PIRSR605493-1"/>
    </source>
</evidence>
<evidence type="ECO:0000256" key="2">
    <source>
        <dbReference type="ARBA" id="ARBA00001968"/>
    </source>
</evidence>
<protein>
    <recommendedName>
        <fullName evidence="7">Putative 4-hydroxy-4-methyl-2-oxoglutarate aldolase</fullName>
        <ecNumber evidence="6">4.1.1.112</ecNumber>
        <ecNumber evidence="5">4.1.3.17</ecNumber>
    </recommendedName>
    <alternativeName>
        <fullName evidence="11">Oxaloacetate decarboxylase</fullName>
    </alternativeName>
    <alternativeName>
        <fullName evidence="9">Regulator of ribonuclease activity homolog</fullName>
    </alternativeName>
    <alternativeName>
        <fullName evidence="10">RraA-like protein</fullName>
    </alternativeName>
</protein>
<dbReference type="CDD" id="cd16841">
    <property type="entry name" value="RraA_family"/>
    <property type="match status" value="1"/>
</dbReference>
<comment type="catalytic activity">
    <reaction evidence="12">
        <text>oxaloacetate + H(+) = pyruvate + CO2</text>
        <dbReference type="Rhea" id="RHEA:15641"/>
        <dbReference type="ChEBI" id="CHEBI:15361"/>
        <dbReference type="ChEBI" id="CHEBI:15378"/>
        <dbReference type="ChEBI" id="CHEBI:16452"/>
        <dbReference type="ChEBI" id="CHEBI:16526"/>
        <dbReference type="EC" id="4.1.1.112"/>
    </reaction>
</comment>
<evidence type="ECO:0000256" key="8">
    <source>
        <dbReference type="ARBA" id="ARBA00025046"/>
    </source>
</evidence>
<comment type="function">
    <text evidence="8">Catalyzes the aldol cleavage of 4-hydroxy-4-methyl-2-oxoglutarate (HMG) into 2 molecules of pyruvate. Also contains a secondary oxaloacetate (OAA) decarboxylase activity due to the common pyruvate enolate transition state formed following C-C bond cleavage in the retro-aldol and decarboxylation reactions.</text>
</comment>
<dbReference type="RefSeq" id="WP_075074945.1">
    <property type="nucleotide sequence ID" value="NZ_DF967972.1"/>
</dbReference>
<evidence type="ECO:0000313" key="15">
    <source>
        <dbReference type="Proteomes" id="UP000055060"/>
    </source>
</evidence>
<comment type="subunit">
    <text evidence="4">Homotrimer.</text>
</comment>
<dbReference type="EC" id="4.1.1.112" evidence="6"/>
<evidence type="ECO:0000256" key="4">
    <source>
        <dbReference type="ARBA" id="ARBA00011233"/>
    </source>
</evidence>
<evidence type="ECO:0000256" key="7">
    <source>
        <dbReference type="ARBA" id="ARBA00016549"/>
    </source>
</evidence>
<keyword evidence="14" id="KW-0489">Methyltransferase</keyword>
<evidence type="ECO:0000256" key="3">
    <source>
        <dbReference type="ARBA" id="ARBA00008621"/>
    </source>
</evidence>
<evidence type="ECO:0000256" key="10">
    <source>
        <dbReference type="ARBA" id="ARBA00030169"/>
    </source>
</evidence>
<name>A0A0S7BPN1_9CHLR</name>
<dbReference type="Pfam" id="PF03737">
    <property type="entry name" value="RraA-like"/>
    <property type="match status" value="1"/>
</dbReference>
<feature type="binding site" evidence="13">
    <location>
        <position position="121"/>
    </location>
    <ligand>
        <name>substrate</name>
    </ligand>
</feature>
<sequence length="220" mass="24733">MEKPSFETMIKSFKQIYPAAVTDILEGYGLWNQWLGPEIKPLNPENRIAGPAFTMRWINDPVPLGEQGKQYIAELVNHLEPMMVPVIDSGNCKNSGYWGELMCNMCLRKGIDGAVINGGVRDPYYIYKLGFNMFYTFICPHEANGRSQLESYQKPIFINGVAIRPGDFIVGELGGVVVIPQEILYEVFEKVQEVISRESTSRQMIRDGATVEELLAFGGL</sequence>
<accession>A0A0S7BPN1</accession>
<keyword evidence="13" id="KW-0460">Magnesium</keyword>
<dbReference type="STRING" id="360412.LARV_03589"/>
<evidence type="ECO:0000256" key="1">
    <source>
        <dbReference type="ARBA" id="ARBA00001342"/>
    </source>
</evidence>
<evidence type="ECO:0000313" key="14">
    <source>
        <dbReference type="EMBL" id="GAP15797.1"/>
    </source>
</evidence>
<dbReference type="GO" id="GO:0008168">
    <property type="term" value="F:methyltransferase activity"/>
    <property type="evidence" value="ECO:0007669"/>
    <property type="project" value="UniProtKB-KW"/>
</dbReference>
<dbReference type="Proteomes" id="UP000055060">
    <property type="component" value="Unassembled WGS sequence"/>
</dbReference>
<dbReference type="EC" id="4.1.3.17" evidence="5"/>
<dbReference type="EMBL" id="DF967972">
    <property type="protein sequence ID" value="GAP15797.1"/>
    <property type="molecule type" value="Genomic_DNA"/>
</dbReference>
<dbReference type="SUPFAM" id="SSF89562">
    <property type="entry name" value="RraA-like"/>
    <property type="match status" value="1"/>
</dbReference>
<evidence type="ECO:0000256" key="12">
    <source>
        <dbReference type="ARBA" id="ARBA00047973"/>
    </source>
</evidence>
<dbReference type="GO" id="GO:0008948">
    <property type="term" value="F:oxaloacetate decarboxylase activity"/>
    <property type="evidence" value="ECO:0007669"/>
    <property type="project" value="UniProtKB-EC"/>
</dbReference>
<dbReference type="GO" id="GO:0047443">
    <property type="term" value="F:4-hydroxy-4-methyl-2-oxoglutarate aldolase activity"/>
    <property type="evidence" value="ECO:0007669"/>
    <property type="project" value="UniProtKB-EC"/>
</dbReference>
<comment type="cofactor">
    <cofactor evidence="13">
        <name>Mg(2+)</name>
        <dbReference type="ChEBI" id="CHEBI:18420"/>
    </cofactor>
</comment>
<dbReference type="AlphaFoldDB" id="A0A0S7BPN1"/>
<evidence type="ECO:0000256" key="9">
    <source>
        <dbReference type="ARBA" id="ARBA00029596"/>
    </source>
</evidence>
<comment type="cofactor">
    <cofactor evidence="2">
        <name>a divalent metal cation</name>
        <dbReference type="ChEBI" id="CHEBI:60240"/>
    </cofactor>
</comment>
<dbReference type="InterPro" id="IPR036704">
    <property type="entry name" value="RraA/RraA-like_sf"/>
</dbReference>
<proteinExistence type="inferred from homology"/>
<gene>
    <name evidence="14" type="ORF">LARV_03589</name>
</gene>
<evidence type="ECO:0000256" key="6">
    <source>
        <dbReference type="ARBA" id="ARBA00012947"/>
    </source>
</evidence>
<evidence type="ECO:0000256" key="11">
    <source>
        <dbReference type="ARBA" id="ARBA00032305"/>
    </source>
</evidence>
<dbReference type="GO" id="GO:0046872">
    <property type="term" value="F:metal ion binding"/>
    <property type="evidence" value="ECO:0007669"/>
    <property type="project" value="UniProtKB-KW"/>
</dbReference>
<dbReference type="InterPro" id="IPR005493">
    <property type="entry name" value="RraA/RraA-like"/>
</dbReference>
<comment type="catalytic activity">
    <reaction evidence="1">
        <text>4-hydroxy-4-methyl-2-oxoglutarate = 2 pyruvate</text>
        <dbReference type="Rhea" id="RHEA:22748"/>
        <dbReference type="ChEBI" id="CHEBI:15361"/>
        <dbReference type="ChEBI" id="CHEBI:58276"/>
        <dbReference type="EC" id="4.1.3.17"/>
    </reaction>
</comment>
<organism evidence="14">
    <name type="scientific">Longilinea arvoryzae</name>
    <dbReference type="NCBI Taxonomy" id="360412"/>
    <lineage>
        <taxon>Bacteria</taxon>
        <taxon>Bacillati</taxon>
        <taxon>Chloroflexota</taxon>
        <taxon>Anaerolineae</taxon>
        <taxon>Anaerolineales</taxon>
        <taxon>Anaerolineaceae</taxon>
        <taxon>Longilinea</taxon>
    </lineage>
</organism>
<evidence type="ECO:0000256" key="5">
    <source>
        <dbReference type="ARBA" id="ARBA00012213"/>
    </source>
</evidence>
<dbReference type="GO" id="GO:0032259">
    <property type="term" value="P:methylation"/>
    <property type="evidence" value="ECO:0007669"/>
    <property type="project" value="UniProtKB-KW"/>
</dbReference>
<feature type="binding site" evidence="13">
    <location>
        <begin position="99"/>
        <end position="102"/>
    </location>
    <ligand>
        <name>substrate</name>
    </ligand>
</feature>
<dbReference type="Gene3D" id="3.50.30.40">
    <property type="entry name" value="Ribonuclease E inhibitor RraA/RraA-like"/>
    <property type="match status" value="1"/>
</dbReference>
<reference evidence="14" key="1">
    <citation type="submission" date="2015-07" db="EMBL/GenBank/DDBJ databases">
        <title>Draft Genome Sequences of Anaerolinea thermolimosa IMO-1, Bellilinea caldifistulae GOMI-1, Leptolinea tardivitalis YMTK-2, Levilinea saccharolytica KIBI-1,Longilinea arvoryzae KOME-1, Previously Described as Members of the Anaerolineaceae (Chloroflexi).</title>
        <authorList>
            <person name="Sekiguchi Y."/>
            <person name="Ohashi A."/>
            <person name="Matsuura N."/>
            <person name="Tourlousse M.D."/>
        </authorList>
    </citation>
    <scope>NUCLEOTIDE SEQUENCE [LARGE SCALE GENOMIC DNA]</scope>
    <source>
        <strain evidence="14">KOME-1</strain>
    </source>
</reference>
<dbReference type="PANTHER" id="PTHR33254:SF4">
    <property type="entry name" value="4-HYDROXY-4-METHYL-2-OXOGLUTARATE ALDOLASE 3-RELATED"/>
    <property type="match status" value="1"/>
</dbReference>
<dbReference type="PANTHER" id="PTHR33254">
    <property type="entry name" value="4-HYDROXY-4-METHYL-2-OXOGLUTARATE ALDOLASE 3-RELATED"/>
    <property type="match status" value="1"/>
</dbReference>